<organism evidence="1 2">
    <name type="scientific">Dorcoceras hygrometricum</name>
    <dbReference type="NCBI Taxonomy" id="472368"/>
    <lineage>
        <taxon>Eukaryota</taxon>
        <taxon>Viridiplantae</taxon>
        <taxon>Streptophyta</taxon>
        <taxon>Embryophyta</taxon>
        <taxon>Tracheophyta</taxon>
        <taxon>Spermatophyta</taxon>
        <taxon>Magnoliopsida</taxon>
        <taxon>eudicotyledons</taxon>
        <taxon>Gunneridae</taxon>
        <taxon>Pentapetalae</taxon>
        <taxon>asterids</taxon>
        <taxon>lamiids</taxon>
        <taxon>Lamiales</taxon>
        <taxon>Gesneriaceae</taxon>
        <taxon>Didymocarpoideae</taxon>
        <taxon>Trichosporeae</taxon>
        <taxon>Loxocarpinae</taxon>
        <taxon>Dorcoceras</taxon>
    </lineage>
</organism>
<sequence>MPRPPCARICAQRRPTSCSHLREVGWPWPATMRGQRAWRCARCGARDGPPREAVASRDTASRGPTTIVAPESEFRTCPTDHGIQLAVGPQPLWLRNQNSGLAQRIMVRASSNITP</sequence>
<accession>A0A2Z7ANJ9</accession>
<dbReference type="Proteomes" id="UP000250235">
    <property type="component" value="Unassembled WGS sequence"/>
</dbReference>
<protein>
    <submittedName>
        <fullName evidence="1">Uncharacterized protein</fullName>
    </submittedName>
</protein>
<reference evidence="1 2" key="1">
    <citation type="journal article" date="2015" name="Proc. Natl. Acad. Sci. U.S.A.">
        <title>The resurrection genome of Boea hygrometrica: A blueprint for survival of dehydration.</title>
        <authorList>
            <person name="Xiao L."/>
            <person name="Yang G."/>
            <person name="Zhang L."/>
            <person name="Yang X."/>
            <person name="Zhao S."/>
            <person name="Ji Z."/>
            <person name="Zhou Q."/>
            <person name="Hu M."/>
            <person name="Wang Y."/>
            <person name="Chen M."/>
            <person name="Xu Y."/>
            <person name="Jin H."/>
            <person name="Xiao X."/>
            <person name="Hu G."/>
            <person name="Bao F."/>
            <person name="Hu Y."/>
            <person name="Wan P."/>
            <person name="Li L."/>
            <person name="Deng X."/>
            <person name="Kuang T."/>
            <person name="Xiang C."/>
            <person name="Zhu J.K."/>
            <person name="Oliver M.J."/>
            <person name="He Y."/>
        </authorList>
    </citation>
    <scope>NUCLEOTIDE SEQUENCE [LARGE SCALE GENOMIC DNA]</scope>
    <source>
        <strain evidence="2">cv. XS01</strain>
    </source>
</reference>
<dbReference type="AlphaFoldDB" id="A0A2Z7ANJ9"/>
<keyword evidence="2" id="KW-1185">Reference proteome</keyword>
<gene>
    <name evidence="1" type="ORF">F511_43574</name>
</gene>
<name>A0A2Z7ANJ9_9LAMI</name>
<proteinExistence type="predicted"/>
<evidence type="ECO:0000313" key="1">
    <source>
        <dbReference type="EMBL" id="KZV23364.1"/>
    </source>
</evidence>
<evidence type="ECO:0000313" key="2">
    <source>
        <dbReference type="Proteomes" id="UP000250235"/>
    </source>
</evidence>
<dbReference type="EMBL" id="KV013709">
    <property type="protein sequence ID" value="KZV23364.1"/>
    <property type="molecule type" value="Genomic_DNA"/>
</dbReference>